<comment type="caution">
    <text evidence="1">The sequence shown here is derived from an EMBL/GenBank/DDBJ whole genome shotgun (WGS) entry which is preliminary data.</text>
</comment>
<dbReference type="AlphaFoldDB" id="A0A101LVM1"/>
<gene>
    <name evidence="1" type="ORF">ABT39_MTgene1971</name>
</gene>
<geneLocation type="mitochondrion" evidence="1"/>
<name>A0A101LVM1_PICGL</name>
<evidence type="ECO:0000313" key="1">
    <source>
        <dbReference type="EMBL" id="KUM46165.1"/>
    </source>
</evidence>
<dbReference type="EMBL" id="LKAM01000013">
    <property type="protein sequence ID" value="KUM46165.1"/>
    <property type="molecule type" value="Genomic_DNA"/>
</dbReference>
<sequence>MLVCYQPPPVLTTLPPYPTFDGMDEWMDGWMNGRNGRGASNRERSCWTGFNNTFLN</sequence>
<organism evidence="1">
    <name type="scientific">Picea glauca</name>
    <name type="common">White spruce</name>
    <name type="synonym">Pinus glauca</name>
    <dbReference type="NCBI Taxonomy" id="3330"/>
    <lineage>
        <taxon>Eukaryota</taxon>
        <taxon>Viridiplantae</taxon>
        <taxon>Streptophyta</taxon>
        <taxon>Embryophyta</taxon>
        <taxon>Tracheophyta</taxon>
        <taxon>Spermatophyta</taxon>
        <taxon>Pinopsida</taxon>
        <taxon>Pinidae</taxon>
        <taxon>Conifers I</taxon>
        <taxon>Pinales</taxon>
        <taxon>Pinaceae</taxon>
        <taxon>Picea</taxon>
    </lineage>
</organism>
<keyword evidence="1" id="KW-0496">Mitochondrion</keyword>
<protein>
    <submittedName>
        <fullName evidence="1">Uncharacterized protein</fullName>
    </submittedName>
</protein>
<accession>A0A101LVM1</accession>
<proteinExistence type="predicted"/>
<reference evidence="1" key="1">
    <citation type="journal article" date="2015" name="Genome Biol. Evol.">
        <title>Organellar Genomes of White Spruce (Picea glauca): Assembly and Annotation.</title>
        <authorList>
            <person name="Jackman S.D."/>
            <person name="Warren R.L."/>
            <person name="Gibb E.A."/>
            <person name="Vandervalk B.P."/>
            <person name="Mohamadi H."/>
            <person name="Chu J."/>
            <person name="Raymond A."/>
            <person name="Pleasance S."/>
            <person name="Coope R."/>
            <person name="Wildung M.R."/>
            <person name="Ritland C.E."/>
            <person name="Bousquet J."/>
            <person name="Jones S.J."/>
            <person name="Bohlmann J."/>
            <person name="Birol I."/>
        </authorList>
    </citation>
    <scope>NUCLEOTIDE SEQUENCE [LARGE SCALE GENOMIC DNA]</scope>
    <source>
        <tissue evidence="1">Flushing bud</tissue>
    </source>
</reference>